<evidence type="ECO:0000256" key="6">
    <source>
        <dbReference type="ARBA" id="ARBA00044538"/>
    </source>
</evidence>
<dbReference type="GeneID" id="93510198"/>
<dbReference type="CDD" id="cd16332">
    <property type="entry name" value="Prp-like"/>
    <property type="match status" value="1"/>
</dbReference>
<keyword evidence="1" id="KW-0690">Ribosome biogenesis</keyword>
<keyword evidence="4" id="KW-0788">Thiol protease</keyword>
<dbReference type="AlphaFoldDB" id="A0A0F6CKM5"/>
<dbReference type="Gene3D" id="3.30.70.1490">
    <property type="entry name" value="Cysteine protease Prp"/>
    <property type="match status" value="1"/>
</dbReference>
<keyword evidence="2" id="KW-0645">Protease</keyword>
<dbReference type="HOGENOM" id="CLU_140910_1_0_14"/>
<dbReference type="Pfam" id="PF04327">
    <property type="entry name" value="Peptidase_Prp"/>
    <property type="match status" value="1"/>
</dbReference>
<evidence type="ECO:0000256" key="5">
    <source>
        <dbReference type="ARBA" id="ARBA00044503"/>
    </source>
</evidence>
<evidence type="ECO:0000256" key="3">
    <source>
        <dbReference type="ARBA" id="ARBA00022801"/>
    </source>
</evidence>
<dbReference type="Proteomes" id="UP000018735">
    <property type="component" value="Chromosome"/>
</dbReference>
<evidence type="ECO:0000313" key="7">
    <source>
        <dbReference type="EMBL" id="AHB99647.1"/>
    </source>
</evidence>
<evidence type="ECO:0000256" key="2">
    <source>
        <dbReference type="ARBA" id="ARBA00022670"/>
    </source>
</evidence>
<protein>
    <recommendedName>
        <fullName evidence="6">Ribosomal processing cysteine protease Prp</fullName>
    </recommendedName>
</protein>
<dbReference type="GO" id="GO:0042254">
    <property type="term" value="P:ribosome biogenesis"/>
    <property type="evidence" value="ECO:0007669"/>
    <property type="project" value="UniProtKB-KW"/>
</dbReference>
<keyword evidence="3" id="KW-0378">Hydrolase</keyword>
<dbReference type="KEGG" id="mgz:GCW_02075"/>
<proteinExistence type="inferred from homology"/>
<evidence type="ECO:0000256" key="1">
    <source>
        <dbReference type="ARBA" id="ARBA00022517"/>
    </source>
</evidence>
<dbReference type="SUPFAM" id="SSF118010">
    <property type="entry name" value="TM1457-like"/>
    <property type="match status" value="1"/>
</dbReference>
<evidence type="ECO:0000313" key="8">
    <source>
        <dbReference type="Proteomes" id="UP000018735"/>
    </source>
</evidence>
<dbReference type="eggNOG" id="COG2868">
    <property type="taxonomic scope" value="Bacteria"/>
</dbReference>
<dbReference type="GO" id="GO:0008234">
    <property type="term" value="F:cysteine-type peptidase activity"/>
    <property type="evidence" value="ECO:0007669"/>
    <property type="project" value="UniProtKB-KW"/>
</dbReference>
<comment type="similarity">
    <text evidence="5">Belongs to the Prp family.</text>
</comment>
<reference evidence="7 8" key="1">
    <citation type="journal article" date="2011" name="PLoS ONE">
        <title>Core proteome of the minimal cell: comparative proteomics of three mollicute species.</title>
        <authorList>
            <person name="Fisunov G.Y."/>
            <person name="Alexeev D.G."/>
            <person name="Bazaleev N.A."/>
            <person name="Ladygina V.G."/>
            <person name="Galyamina M.A."/>
            <person name="Kondratov I.G."/>
            <person name="Zhukova N.A."/>
            <person name="Serebryakova M.V."/>
            <person name="Demina I.A."/>
            <person name="Govorun V.M."/>
        </authorList>
    </citation>
    <scope>NUCLEOTIDE SEQUENCE [LARGE SCALE GENOMIC DNA]</scope>
    <source>
        <strain evidence="7 8">S6</strain>
    </source>
</reference>
<dbReference type="InterPro" id="IPR036764">
    <property type="entry name" value="Peptidase_Prp_sf"/>
</dbReference>
<dbReference type="InterPro" id="IPR007422">
    <property type="entry name" value="Peptidase_Prp"/>
</dbReference>
<dbReference type="GO" id="GO:0006508">
    <property type="term" value="P:proteolysis"/>
    <property type="evidence" value="ECO:0007669"/>
    <property type="project" value="UniProtKB-KW"/>
</dbReference>
<dbReference type="EMBL" id="CP006916">
    <property type="protein sequence ID" value="AHB99647.1"/>
    <property type="molecule type" value="Genomic_DNA"/>
</dbReference>
<accession>A0A0F6CKM5</accession>
<gene>
    <name evidence="7" type="ORF">GCW_02075</name>
</gene>
<sequence>MITITFYASAIRVSGHAFFAEYNQDIVCAGVSAIVFGGINYFSPEAVKVIKDSQNSTIFFELLEVDSKNLIAIDLIKTQLSVIASVYDQHIKIIDETNRIVIGK</sequence>
<name>A0A0F6CKM5_MYCGL</name>
<organism evidence="7 8">
    <name type="scientific">Mycoplasmoides gallisepticum S6</name>
    <dbReference type="NCBI Taxonomy" id="1006581"/>
    <lineage>
        <taxon>Bacteria</taxon>
        <taxon>Bacillati</taxon>
        <taxon>Mycoplasmatota</taxon>
        <taxon>Mycoplasmoidales</taxon>
        <taxon>Mycoplasmoidaceae</taxon>
        <taxon>Mycoplasmoides</taxon>
    </lineage>
</organism>
<evidence type="ECO:0000256" key="4">
    <source>
        <dbReference type="ARBA" id="ARBA00022807"/>
    </source>
</evidence>
<dbReference type="RefSeq" id="WP_011113614.1">
    <property type="nucleotide sequence ID" value="NC_023030.2"/>
</dbReference>